<evidence type="ECO:0000313" key="1">
    <source>
        <dbReference type="EMBL" id="GAA4493687.1"/>
    </source>
</evidence>
<dbReference type="EMBL" id="BAABFC010000001">
    <property type="protein sequence ID" value="GAA4493687.1"/>
    <property type="molecule type" value="Genomic_DNA"/>
</dbReference>
<organism evidence="1 2">
    <name type="scientific">Pseudaeromonas paramecii</name>
    <dbReference type="NCBI Taxonomy" id="2138166"/>
    <lineage>
        <taxon>Bacteria</taxon>
        <taxon>Pseudomonadati</taxon>
        <taxon>Pseudomonadota</taxon>
        <taxon>Gammaproteobacteria</taxon>
        <taxon>Aeromonadales</taxon>
        <taxon>Aeromonadaceae</taxon>
        <taxon>Pseudaeromonas</taxon>
    </lineage>
</organism>
<accession>A0ABP8PYY7</accession>
<protein>
    <submittedName>
        <fullName evidence="1">Uncharacterized protein</fullName>
    </submittedName>
</protein>
<sequence>MYAVSITGDTAIISMDENGRYQTVVLAIKAAIRAAMDVEITAISFGERAYSIIDEFTGGLKNDSVIIKEITGEVVKDTPLWRRFFAFAFSKVQGAYYDWRFSNNNSTGAEGPTSKRRGIWCPSNRNADWYYYSKSRRR</sequence>
<evidence type="ECO:0000313" key="2">
    <source>
        <dbReference type="Proteomes" id="UP001501321"/>
    </source>
</evidence>
<reference evidence="2" key="1">
    <citation type="journal article" date="2019" name="Int. J. Syst. Evol. Microbiol.">
        <title>The Global Catalogue of Microorganisms (GCM) 10K type strain sequencing project: providing services to taxonomists for standard genome sequencing and annotation.</title>
        <authorList>
            <consortium name="The Broad Institute Genomics Platform"/>
            <consortium name="The Broad Institute Genome Sequencing Center for Infectious Disease"/>
            <person name="Wu L."/>
            <person name="Ma J."/>
        </authorList>
    </citation>
    <scope>NUCLEOTIDE SEQUENCE [LARGE SCALE GENOMIC DNA]</scope>
    <source>
        <strain evidence="2">JCM 32226</strain>
    </source>
</reference>
<gene>
    <name evidence="1" type="ORF">GCM10023095_04320</name>
</gene>
<proteinExistence type="predicted"/>
<comment type="caution">
    <text evidence="1">The sequence shown here is derived from an EMBL/GenBank/DDBJ whole genome shotgun (WGS) entry which is preliminary data.</text>
</comment>
<keyword evidence="2" id="KW-1185">Reference proteome</keyword>
<name>A0ABP8PYY7_9GAMM</name>
<dbReference type="RefSeq" id="WP_345009593.1">
    <property type="nucleotide sequence ID" value="NZ_BAABFC010000001.1"/>
</dbReference>
<dbReference type="Proteomes" id="UP001501321">
    <property type="component" value="Unassembled WGS sequence"/>
</dbReference>